<accession>A0A1G5Y8K6</accession>
<feature type="domain" description="PglD N-terminal" evidence="7">
    <location>
        <begin position="2"/>
        <end position="75"/>
    </location>
</feature>
<evidence type="ECO:0000256" key="3">
    <source>
        <dbReference type="ARBA" id="ARBA00022737"/>
    </source>
</evidence>
<keyword evidence="2 8" id="KW-0808">Transferase</keyword>
<evidence type="ECO:0000256" key="1">
    <source>
        <dbReference type="ARBA" id="ARBA00007274"/>
    </source>
</evidence>
<dbReference type="InterPro" id="IPR018357">
    <property type="entry name" value="Hexapep_transf_CS"/>
</dbReference>
<proteinExistence type="inferred from homology"/>
<dbReference type="SUPFAM" id="SSF51161">
    <property type="entry name" value="Trimeric LpxA-like enzymes"/>
    <property type="match status" value="1"/>
</dbReference>
<sequence>MVIAGAGGHGMEVFEVLKKLKFGNFIFFDENPSKSSPYPEIPLISDQENLREFLNRDPDFVLGVGNPEAREKLFTFLKSNGGTYKNLVSDSSHISSDLISNGFEAMKFSYIGPKCKFGTGVLINTRANVHHECEIGSFSEIGPGAILLGAVKVGAKCRIGAGAVILPGLKIGDNVVVGAGAVVTKDIGENQTVIGIPAVSLRKT</sequence>
<name>A0A1G5Y8K6_9BACT</name>
<dbReference type="GO" id="GO:0016746">
    <property type="term" value="F:acyltransferase activity"/>
    <property type="evidence" value="ECO:0007669"/>
    <property type="project" value="UniProtKB-KW"/>
</dbReference>
<evidence type="ECO:0000256" key="5">
    <source>
        <dbReference type="PIRSR" id="PIRSR620019-1"/>
    </source>
</evidence>
<dbReference type="CDD" id="cd03360">
    <property type="entry name" value="LbH_AT_putative"/>
    <property type="match status" value="1"/>
</dbReference>
<dbReference type="Pfam" id="PF17836">
    <property type="entry name" value="PglD_N"/>
    <property type="match status" value="1"/>
</dbReference>
<keyword evidence="3" id="KW-0677">Repeat</keyword>
<gene>
    <name evidence="8" type="ORF">SAMN03080617_02301</name>
</gene>
<dbReference type="AlphaFoldDB" id="A0A1G5Y8K6"/>
<comment type="similarity">
    <text evidence="1">Belongs to the transferase hexapeptide repeat family.</text>
</comment>
<evidence type="ECO:0000313" key="9">
    <source>
        <dbReference type="Proteomes" id="UP000198756"/>
    </source>
</evidence>
<evidence type="ECO:0000259" key="7">
    <source>
        <dbReference type="Pfam" id="PF17836"/>
    </source>
</evidence>
<evidence type="ECO:0000256" key="4">
    <source>
        <dbReference type="ARBA" id="ARBA00023315"/>
    </source>
</evidence>
<organism evidence="8 9">
    <name type="scientific">Algoriphagus alkaliphilus</name>
    <dbReference type="NCBI Taxonomy" id="279824"/>
    <lineage>
        <taxon>Bacteria</taxon>
        <taxon>Pseudomonadati</taxon>
        <taxon>Bacteroidota</taxon>
        <taxon>Cytophagia</taxon>
        <taxon>Cytophagales</taxon>
        <taxon>Cyclobacteriaceae</taxon>
        <taxon>Algoriphagus</taxon>
    </lineage>
</organism>
<dbReference type="InterPro" id="IPR011004">
    <property type="entry name" value="Trimer_LpxA-like_sf"/>
</dbReference>
<evidence type="ECO:0000256" key="2">
    <source>
        <dbReference type="ARBA" id="ARBA00022679"/>
    </source>
</evidence>
<dbReference type="STRING" id="279824.SAMN03080617_02301"/>
<evidence type="ECO:0000256" key="6">
    <source>
        <dbReference type="PIRSR" id="PIRSR620019-2"/>
    </source>
</evidence>
<dbReference type="NCBIfam" id="TIGR03570">
    <property type="entry name" value="NeuD_NnaD"/>
    <property type="match status" value="1"/>
</dbReference>
<dbReference type="Gene3D" id="2.160.10.10">
    <property type="entry name" value="Hexapeptide repeat proteins"/>
    <property type="match status" value="1"/>
</dbReference>
<protein>
    <submittedName>
        <fullName evidence="8">Sugar O-acyltransferase, sialic acid O-acetyltransferase NeuD family</fullName>
    </submittedName>
</protein>
<keyword evidence="4 8" id="KW-0012">Acyltransferase</keyword>
<feature type="site" description="Increases basicity of active site His" evidence="5">
    <location>
        <position position="132"/>
    </location>
</feature>
<evidence type="ECO:0000313" key="8">
    <source>
        <dbReference type="EMBL" id="SDA78357.1"/>
    </source>
</evidence>
<feature type="binding site" evidence="6">
    <location>
        <position position="65"/>
    </location>
    <ligand>
        <name>substrate</name>
    </ligand>
</feature>
<dbReference type="PANTHER" id="PTHR43300">
    <property type="entry name" value="ACETYLTRANSFERASE"/>
    <property type="match status" value="1"/>
</dbReference>
<keyword evidence="9" id="KW-1185">Reference proteome</keyword>
<dbReference type="Gene3D" id="3.40.50.20">
    <property type="match status" value="1"/>
</dbReference>
<dbReference type="InterPro" id="IPR001451">
    <property type="entry name" value="Hexapep"/>
</dbReference>
<dbReference type="PANTHER" id="PTHR43300:SF7">
    <property type="entry name" value="UDP-N-ACETYLBACILLOSAMINE N-ACETYLTRANSFERASE"/>
    <property type="match status" value="1"/>
</dbReference>
<dbReference type="OrthoDB" id="708224at2"/>
<feature type="active site" description="Proton acceptor" evidence="5">
    <location>
        <position position="131"/>
    </location>
</feature>
<reference evidence="9" key="1">
    <citation type="submission" date="2016-10" db="EMBL/GenBank/DDBJ databases">
        <authorList>
            <person name="Varghese N."/>
            <person name="Submissions S."/>
        </authorList>
    </citation>
    <scope>NUCLEOTIDE SEQUENCE [LARGE SCALE GENOMIC DNA]</scope>
    <source>
        <strain evidence="9">DSM 22703</strain>
    </source>
</reference>
<dbReference type="InterPro" id="IPR041561">
    <property type="entry name" value="PglD_N"/>
</dbReference>
<dbReference type="Proteomes" id="UP000198756">
    <property type="component" value="Unassembled WGS sequence"/>
</dbReference>
<dbReference type="RefSeq" id="WP_092730084.1">
    <property type="nucleotide sequence ID" value="NZ_FMXE01000014.1"/>
</dbReference>
<dbReference type="Pfam" id="PF00132">
    <property type="entry name" value="Hexapep"/>
    <property type="match status" value="1"/>
</dbReference>
<dbReference type="EMBL" id="FMXE01000014">
    <property type="protein sequence ID" value="SDA78357.1"/>
    <property type="molecule type" value="Genomic_DNA"/>
</dbReference>
<dbReference type="InterPro" id="IPR020019">
    <property type="entry name" value="AcTrfase_PglD-like"/>
</dbReference>
<dbReference type="PROSITE" id="PS00101">
    <property type="entry name" value="HEXAPEP_TRANSFERASES"/>
    <property type="match status" value="1"/>
</dbReference>
<dbReference type="InterPro" id="IPR050179">
    <property type="entry name" value="Trans_hexapeptide_repeat"/>
</dbReference>